<feature type="binding site" evidence="7">
    <location>
        <begin position="253"/>
        <end position="255"/>
    </location>
    <ligand>
        <name>substrate</name>
    </ligand>
</feature>
<evidence type="ECO:0000313" key="10">
    <source>
        <dbReference type="EMBL" id="KUK96092.1"/>
    </source>
</evidence>
<evidence type="ECO:0000259" key="8">
    <source>
        <dbReference type="Pfam" id="PF01729"/>
    </source>
</evidence>
<evidence type="ECO:0000256" key="2">
    <source>
        <dbReference type="ARBA" id="ARBA00009400"/>
    </source>
</evidence>
<dbReference type="SUPFAM" id="SSF51690">
    <property type="entry name" value="Nicotinate/Quinolinate PRTase C-terminal domain-like"/>
    <property type="match status" value="1"/>
</dbReference>
<feature type="binding site" evidence="7">
    <location>
        <position position="144"/>
    </location>
    <ligand>
        <name>substrate</name>
    </ligand>
</feature>
<evidence type="ECO:0000313" key="11">
    <source>
        <dbReference type="Proteomes" id="UP000053961"/>
    </source>
</evidence>
<proteinExistence type="inferred from homology"/>
<dbReference type="Proteomes" id="UP000053961">
    <property type="component" value="Unassembled WGS sequence"/>
</dbReference>
<sequence length="271" mass="29688">MLSSELERFVREDLGEWDDSSPIVPEIDAKAVIIVKEECVVSGLEEADQILNYFGLKGERLVQEGASVGAGSKVLAIRGRARAILQAERLLLNFMSRMSGISTLTRECARKAGRVRVAGTRKTTPGFRSFEKRAVIMGGGDPHRFDLSSSVIIKDNHLKLMSLEEALSVAKARASFTKKVEVEVESLEDMLMAASLGADIIMFDNMRPEMIREGVELLRREGLRDRMILEASGGITPENVADYAAAGVDVVSLGALTRSAKWIDFSLEIEG</sequence>
<dbReference type="InterPro" id="IPR036068">
    <property type="entry name" value="Nicotinate_pribotase-like_C"/>
</dbReference>
<comment type="subunit">
    <text evidence="6">Hexamer formed by 3 homodimers.</text>
</comment>
<comment type="function">
    <text evidence="6">Involved in the catabolism of quinolinic acid (QA).</text>
</comment>
<feature type="domain" description="Quinolinate phosphoribosyl transferase C-terminal" evidence="8">
    <location>
        <begin position="102"/>
        <end position="268"/>
    </location>
</feature>
<dbReference type="PATRIC" id="fig|301375.6.peg.441"/>
<keyword evidence="3 6" id="KW-0662">Pyridine nucleotide biosynthesis</keyword>
<name>A0A101IIY9_9EURY</name>
<comment type="pathway">
    <text evidence="1 6">Cofactor biosynthesis; NAD(+) biosynthesis; nicotinate D-ribonucleotide from quinolinate: step 1/1.</text>
</comment>
<dbReference type="CDD" id="cd01572">
    <property type="entry name" value="QPRTase"/>
    <property type="match status" value="1"/>
</dbReference>
<dbReference type="FunFam" id="3.20.20.70:FF:000030">
    <property type="entry name" value="Nicotinate-nucleotide pyrophosphorylase, carboxylating"/>
    <property type="match status" value="1"/>
</dbReference>
<dbReference type="PANTHER" id="PTHR32179:SF3">
    <property type="entry name" value="NICOTINATE-NUCLEOTIDE PYROPHOSPHORYLASE [CARBOXYLATING]"/>
    <property type="match status" value="1"/>
</dbReference>
<gene>
    <name evidence="10" type="ORF">XE07_1364</name>
</gene>
<dbReference type="InterPro" id="IPR027277">
    <property type="entry name" value="NadC/ModD"/>
</dbReference>
<evidence type="ECO:0000256" key="4">
    <source>
        <dbReference type="ARBA" id="ARBA00022676"/>
    </source>
</evidence>
<feature type="binding site" evidence="7">
    <location>
        <begin position="232"/>
        <end position="234"/>
    </location>
    <ligand>
        <name>substrate</name>
    </ligand>
</feature>
<evidence type="ECO:0000256" key="1">
    <source>
        <dbReference type="ARBA" id="ARBA00004893"/>
    </source>
</evidence>
<dbReference type="UniPathway" id="UPA00253">
    <property type="reaction ID" value="UER00331"/>
</dbReference>
<feature type="binding site" evidence="7">
    <location>
        <begin position="120"/>
        <end position="122"/>
    </location>
    <ligand>
        <name>substrate</name>
    </ligand>
</feature>
<feature type="binding site" evidence="7">
    <location>
        <position position="204"/>
    </location>
    <ligand>
        <name>substrate</name>
    </ligand>
</feature>
<protein>
    <recommendedName>
        <fullName evidence="6">Nicotinate-nucleotide pyrophosphorylase [carboxylating]</fullName>
        <ecNumber evidence="6">2.4.2.19</ecNumber>
    </recommendedName>
    <alternativeName>
        <fullName evidence="6">Quinolinate phosphoribosyltransferase [decarboxylating]</fullName>
    </alternativeName>
</protein>
<comment type="caution">
    <text evidence="10">The sequence shown here is derived from an EMBL/GenBank/DDBJ whole genome shotgun (WGS) entry which is preliminary data.</text>
</comment>
<dbReference type="GO" id="GO:0005737">
    <property type="term" value="C:cytoplasm"/>
    <property type="evidence" value="ECO:0007669"/>
    <property type="project" value="TreeGrafter"/>
</dbReference>
<dbReference type="Gene3D" id="3.20.20.70">
    <property type="entry name" value="Aldolase class I"/>
    <property type="match status" value="1"/>
</dbReference>
<comment type="similarity">
    <text evidence="2 6">Belongs to the NadC/ModD family.</text>
</comment>
<accession>A0A101IIY9</accession>
<feature type="binding site" evidence="7">
    <location>
        <position position="89"/>
    </location>
    <ligand>
        <name>substrate</name>
    </ligand>
</feature>
<comment type="catalytic activity">
    <reaction evidence="6">
        <text>nicotinate beta-D-ribonucleotide + CO2 + diphosphate = quinolinate + 5-phospho-alpha-D-ribose 1-diphosphate + 2 H(+)</text>
        <dbReference type="Rhea" id="RHEA:12733"/>
        <dbReference type="ChEBI" id="CHEBI:15378"/>
        <dbReference type="ChEBI" id="CHEBI:16526"/>
        <dbReference type="ChEBI" id="CHEBI:29959"/>
        <dbReference type="ChEBI" id="CHEBI:33019"/>
        <dbReference type="ChEBI" id="CHEBI:57502"/>
        <dbReference type="ChEBI" id="CHEBI:58017"/>
        <dbReference type="EC" id="2.4.2.19"/>
    </reaction>
</comment>
<evidence type="ECO:0000259" key="9">
    <source>
        <dbReference type="Pfam" id="PF02749"/>
    </source>
</evidence>
<dbReference type="InterPro" id="IPR037128">
    <property type="entry name" value="Quinolinate_PRibosylTase_N_sf"/>
</dbReference>
<dbReference type="SUPFAM" id="SSF54675">
    <property type="entry name" value="Nicotinate/Quinolinate PRTase N-terminal domain-like"/>
    <property type="match status" value="1"/>
</dbReference>
<feature type="domain" description="Quinolinate phosphoribosyl transferase N-terminal" evidence="9">
    <location>
        <begin position="26"/>
        <end position="99"/>
    </location>
</feature>
<dbReference type="InterPro" id="IPR022412">
    <property type="entry name" value="Quinolinate_PRibosylTrfase_N"/>
</dbReference>
<dbReference type="GO" id="GO:0009435">
    <property type="term" value="P:NAD+ biosynthetic process"/>
    <property type="evidence" value="ECO:0007669"/>
    <property type="project" value="UniProtKB-UniPathway"/>
</dbReference>
<dbReference type="EC" id="2.4.2.19" evidence="6"/>
<organism evidence="10 11">
    <name type="scientific">Methanothrix harundinacea</name>
    <dbReference type="NCBI Taxonomy" id="301375"/>
    <lineage>
        <taxon>Archaea</taxon>
        <taxon>Methanobacteriati</taxon>
        <taxon>Methanobacteriota</taxon>
        <taxon>Stenosarchaea group</taxon>
        <taxon>Methanomicrobia</taxon>
        <taxon>Methanotrichales</taxon>
        <taxon>Methanotrichaceae</taxon>
        <taxon>Methanothrix</taxon>
    </lineage>
</organism>
<dbReference type="GO" id="GO:0034213">
    <property type="term" value="P:quinolinate catabolic process"/>
    <property type="evidence" value="ECO:0007669"/>
    <property type="project" value="TreeGrafter"/>
</dbReference>
<dbReference type="PANTHER" id="PTHR32179">
    <property type="entry name" value="NICOTINATE-NUCLEOTIDE PYROPHOSPHORYLASE [CARBOXYLATING]"/>
    <property type="match status" value="1"/>
</dbReference>
<dbReference type="GO" id="GO:0004514">
    <property type="term" value="F:nicotinate-nucleotide diphosphorylase (carboxylating) activity"/>
    <property type="evidence" value="ECO:0007669"/>
    <property type="project" value="UniProtKB-EC"/>
</dbReference>
<dbReference type="NCBIfam" id="TIGR00078">
    <property type="entry name" value="nadC"/>
    <property type="match status" value="1"/>
</dbReference>
<dbReference type="InterPro" id="IPR002638">
    <property type="entry name" value="Quinolinate_PRibosylTrfase_C"/>
</dbReference>
<dbReference type="Pfam" id="PF02749">
    <property type="entry name" value="QRPTase_N"/>
    <property type="match status" value="1"/>
</dbReference>
<dbReference type="Pfam" id="PF01729">
    <property type="entry name" value="QRPTase_C"/>
    <property type="match status" value="1"/>
</dbReference>
<dbReference type="InterPro" id="IPR013785">
    <property type="entry name" value="Aldolase_TIM"/>
</dbReference>
<feature type="binding site" evidence="7">
    <location>
        <position position="154"/>
    </location>
    <ligand>
        <name>substrate</name>
    </ligand>
</feature>
<dbReference type="PIRSF" id="PIRSF006250">
    <property type="entry name" value="NadC_ModD"/>
    <property type="match status" value="1"/>
</dbReference>
<dbReference type="Gene3D" id="3.90.1170.20">
    <property type="entry name" value="Quinolinate phosphoribosyl transferase, N-terminal domain"/>
    <property type="match status" value="1"/>
</dbReference>
<evidence type="ECO:0000256" key="7">
    <source>
        <dbReference type="PIRSR" id="PIRSR006250-1"/>
    </source>
</evidence>
<feature type="binding site" evidence="7">
    <location>
        <position position="183"/>
    </location>
    <ligand>
        <name>substrate</name>
    </ligand>
</feature>
<dbReference type="EMBL" id="LGHB01000020">
    <property type="protein sequence ID" value="KUK96092.1"/>
    <property type="molecule type" value="Genomic_DNA"/>
</dbReference>
<dbReference type="AlphaFoldDB" id="A0A101IIY9"/>
<keyword evidence="5 6" id="KW-0808">Transferase</keyword>
<dbReference type="InterPro" id="IPR004393">
    <property type="entry name" value="NadC"/>
</dbReference>
<evidence type="ECO:0000256" key="6">
    <source>
        <dbReference type="PIRNR" id="PIRNR006250"/>
    </source>
</evidence>
<evidence type="ECO:0000256" key="3">
    <source>
        <dbReference type="ARBA" id="ARBA00022642"/>
    </source>
</evidence>
<reference evidence="11" key="1">
    <citation type="journal article" date="2015" name="MBio">
        <title>Genome-Resolved Metagenomic Analysis Reveals Roles for Candidate Phyla and Other Microbial Community Members in Biogeochemical Transformations in Oil Reservoirs.</title>
        <authorList>
            <person name="Hu P."/>
            <person name="Tom L."/>
            <person name="Singh A."/>
            <person name="Thomas B.C."/>
            <person name="Baker B.J."/>
            <person name="Piceno Y.M."/>
            <person name="Andersen G.L."/>
            <person name="Banfield J.F."/>
        </authorList>
    </citation>
    <scope>NUCLEOTIDE SEQUENCE [LARGE SCALE GENOMIC DNA]</scope>
</reference>
<keyword evidence="4 6" id="KW-0328">Glycosyltransferase</keyword>
<evidence type="ECO:0000256" key="5">
    <source>
        <dbReference type="ARBA" id="ARBA00022679"/>
    </source>
</evidence>